<dbReference type="RefSeq" id="WP_076588450.1">
    <property type="nucleotide sequence ID" value="NZ_FTLW01000006.1"/>
</dbReference>
<accession>A0A1N6Y364</accession>
<organism evidence="1 2">
    <name type="scientific">Solilutibacter tolerans</name>
    <dbReference type="NCBI Taxonomy" id="1604334"/>
    <lineage>
        <taxon>Bacteria</taxon>
        <taxon>Pseudomonadati</taxon>
        <taxon>Pseudomonadota</taxon>
        <taxon>Gammaproteobacteria</taxon>
        <taxon>Lysobacterales</taxon>
        <taxon>Lysobacteraceae</taxon>
        <taxon>Solilutibacter</taxon>
    </lineage>
</organism>
<dbReference type="STRING" id="1604334.SAMN05421546_2360"/>
<dbReference type="AlphaFoldDB" id="A0A1N6Y364"/>
<dbReference type="EMBL" id="FTLW01000006">
    <property type="protein sequence ID" value="SIR08974.1"/>
    <property type="molecule type" value="Genomic_DNA"/>
</dbReference>
<proteinExistence type="predicted"/>
<dbReference type="Proteomes" id="UP000241788">
    <property type="component" value="Unassembled WGS sequence"/>
</dbReference>
<gene>
    <name evidence="1" type="ORF">SAMN05421546_2360</name>
</gene>
<sequence>MVSMLQLPPPLELAIGQLSAADQSHVQVSMRVLAAHLKAPCVLVTKDTGDITLKPDPRDHKIIHATSATDEVRLDRPMRLVPLSEALSKLIDGIVSLTQQAAPASTDFTAFAVDATSAQPALFDLLLDRSHPGPLEVHFASGHSLLIDSRYSVAHLSSPVAQMLPMLATGRIIQIAQVSNEEFTHRTRKGSDLQPLGVEQICWALTATPSAMPALDRWHRDDDARVSLDTWPNLSAQPDAQAWLEVLSTAFQRGMTVGALRDCAIKAGIPTERANHGISLLFTYRHARIVASGVAAEQVVVQLPVARRTAPPSGLLGRLRSRLRALAMAA</sequence>
<evidence type="ECO:0000313" key="1">
    <source>
        <dbReference type="EMBL" id="SIR08974.1"/>
    </source>
</evidence>
<name>A0A1N6Y364_9GAMM</name>
<dbReference type="OrthoDB" id="4319884at2"/>
<reference evidence="2" key="1">
    <citation type="submission" date="2017-01" db="EMBL/GenBank/DDBJ databases">
        <authorList>
            <person name="Varghese N."/>
            <person name="Submissions S."/>
        </authorList>
    </citation>
    <scope>NUCLEOTIDE SEQUENCE [LARGE SCALE GENOMIC DNA]</scope>
    <source>
        <strain evidence="2">UM1</strain>
    </source>
</reference>
<evidence type="ECO:0000313" key="2">
    <source>
        <dbReference type="Proteomes" id="UP000241788"/>
    </source>
</evidence>
<keyword evidence="2" id="KW-1185">Reference proteome</keyword>
<protein>
    <submittedName>
        <fullName evidence="1">Uncharacterized protein</fullName>
    </submittedName>
</protein>